<keyword evidence="1" id="KW-0732">Signal</keyword>
<feature type="chain" id="PRO_5008069094" description="PEP-CTERM sorting domain-containing protein" evidence="1">
    <location>
        <begin position="30"/>
        <end position="325"/>
    </location>
</feature>
<gene>
    <name evidence="2" type="ORF">A1359_00330</name>
</gene>
<reference evidence="2 3" key="1">
    <citation type="submission" date="2016-03" db="EMBL/GenBank/DDBJ databases">
        <authorList>
            <person name="Ploux O."/>
        </authorList>
    </citation>
    <scope>NUCLEOTIDE SEQUENCE [LARGE SCALE GENOMIC DNA]</scope>
    <source>
        <strain evidence="2 3">R-45370</strain>
    </source>
</reference>
<evidence type="ECO:0008006" key="4">
    <source>
        <dbReference type="Google" id="ProtNLM"/>
    </source>
</evidence>
<dbReference type="AlphaFoldDB" id="A0A177NG22"/>
<keyword evidence="3" id="KW-1185">Reference proteome</keyword>
<evidence type="ECO:0000313" key="2">
    <source>
        <dbReference type="EMBL" id="OAI17038.1"/>
    </source>
</evidence>
<dbReference type="EMBL" id="LUUI01000091">
    <property type="protein sequence ID" value="OAI17038.1"/>
    <property type="molecule type" value="Genomic_DNA"/>
</dbReference>
<name>A0A177NG22_9GAMM</name>
<feature type="signal peptide" evidence="1">
    <location>
        <begin position="1"/>
        <end position="29"/>
    </location>
</feature>
<sequence>MKKTQLSKAIAFALTGAALSFGAVSTASAASTTMYNLSSTGGFSSAGTINPTLGGVWKASYYGNTDGWTNGDSPFTNIGGAAVKSWAGTASATTAAFGYTGSHLNWGAEFTGGLSNTATISTFDAFNKYGKYADIDTAKGAWSDNALDGASGWRHDLELGLFKTDTAGTVTLNVTGLLQSGTDFGFTIFKGMDTVTDYNHHGAWNADNNVSGIDADKSNPYSIEVAPGIYFPMTGALSSTDIVAYSVGGATPSNLNTISFNAEAGQIYSIFLGGYRNGDWGTTTDGYSLSISQASPVPVPGAAWLFGGAIASLIGANRRKRVVPA</sequence>
<accession>A0A177NG22</accession>
<organism evidence="2 3">
    <name type="scientific">Methylomonas lenta</name>
    <dbReference type="NCBI Taxonomy" id="980561"/>
    <lineage>
        <taxon>Bacteria</taxon>
        <taxon>Pseudomonadati</taxon>
        <taxon>Pseudomonadota</taxon>
        <taxon>Gammaproteobacteria</taxon>
        <taxon>Methylococcales</taxon>
        <taxon>Methylococcaceae</taxon>
        <taxon>Methylomonas</taxon>
    </lineage>
</organism>
<evidence type="ECO:0000256" key="1">
    <source>
        <dbReference type="SAM" id="SignalP"/>
    </source>
</evidence>
<dbReference type="OrthoDB" id="5561919at2"/>
<evidence type="ECO:0000313" key="3">
    <source>
        <dbReference type="Proteomes" id="UP000078476"/>
    </source>
</evidence>
<proteinExistence type="predicted"/>
<protein>
    <recommendedName>
        <fullName evidence="4">PEP-CTERM sorting domain-containing protein</fullName>
    </recommendedName>
</protein>
<dbReference type="Proteomes" id="UP000078476">
    <property type="component" value="Unassembled WGS sequence"/>
</dbReference>
<dbReference type="RefSeq" id="WP_066980433.1">
    <property type="nucleotide sequence ID" value="NZ_LUUI01000091.1"/>
</dbReference>
<comment type="caution">
    <text evidence="2">The sequence shown here is derived from an EMBL/GenBank/DDBJ whole genome shotgun (WGS) entry which is preliminary data.</text>
</comment>